<accession>A0A1I6I2R6</accession>
<dbReference type="AlphaFoldDB" id="A0A1I6I2R6"/>
<protein>
    <submittedName>
        <fullName evidence="2">Tetratricopeptide repeat-containing protein</fullName>
    </submittedName>
</protein>
<dbReference type="Proteomes" id="UP000199462">
    <property type="component" value="Unassembled WGS sequence"/>
</dbReference>
<reference evidence="3" key="1">
    <citation type="submission" date="2016-10" db="EMBL/GenBank/DDBJ databases">
        <authorList>
            <person name="Varghese N."/>
            <person name="Submissions S."/>
        </authorList>
    </citation>
    <scope>NUCLEOTIDE SEQUENCE [LARGE SCALE GENOMIC DNA]</scope>
    <source>
        <strain evidence="3">DSM 19891</strain>
    </source>
</reference>
<keyword evidence="1" id="KW-0802">TPR repeat</keyword>
<proteinExistence type="predicted"/>
<feature type="repeat" description="TPR" evidence="1">
    <location>
        <begin position="165"/>
        <end position="198"/>
    </location>
</feature>
<keyword evidence="3" id="KW-1185">Reference proteome</keyword>
<organism evidence="2 3">
    <name type="scientific">Maribacter stanieri</name>
    <dbReference type="NCBI Taxonomy" id="440514"/>
    <lineage>
        <taxon>Bacteria</taxon>
        <taxon>Pseudomonadati</taxon>
        <taxon>Bacteroidota</taxon>
        <taxon>Flavobacteriia</taxon>
        <taxon>Flavobacteriales</taxon>
        <taxon>Flavobacteriaceae</taxon>
        <taxon>Maribacter</taxon>
    </lineage>
</organism>
<evidence type="ECO:0000313" key="3">
    <source>
        <dbReference type="Proteomes" id="UP000199462"/>
    </source>
</evidence>
<sequence>MMDKEILLLKYFDGSLSEEEKVVFNQFLEEDDEFKSQFLLEKDVQAVIREESRIGLKKKLQRFETERDTVSTANKRTWWKPLSIAASIILLLGASWLLFNSNAFNAQEQLFANNYEKYPNTVYTITRSDVSDDSLERMAFEAYETNNYDAAIEYLLDLKEKTRLDYVDFYLGQSYLAIENYLKAIDRFQEIIEINSEFKQEAYWYAALANLKLDQNKEAKQLLEELVQNKKYKFKEASELLKKLD</sequence>
<dbReference type="InterPro" id="IPR019734">
    <property type="entry name" value="TPR_rpt"/>
</dbReference>
<evidence type="ECO:0000256" key="1">
    <source>
        <dbReference type="PROSITE-ProRule" id="PRU00339"/>
    </source>
</evidence>
<dbReference type="EMBL" id="FOYX01000001">
    <property type="protein sequence ID" value="SFR61022.1"/>
    <property type="molecule type" value="Genomic_DNA"/>
</dbReference>
<dbReference type="PROSITE" id="PS50005">
    <property type="entry name" value="TPR"/>
    <property type="match status" value="1"/>
</dbReference>
<name>A0A1I6I2R6_9FLAO</name>
<dbReference type="Gene3D" id="1.25.40.10">
    <property type="entry name" value="Tetratricopeptide repeat domain"/>
    <property type="match status" value="1"/>
</dbReference>
<gene>
    <name evidence="2" type="ORF">SAMN04488010_1042</name>
</gene>
<dbReference type="InterPro" id="IPR011990">
    <property type="entry name" value="TPR-like_helical_dom_sf"/>
</dbReference>
<dbReference type="STRING" id="440514.SAMN04488010_1042"/>
<evidence type="ECO:0000313" key="2">
    <source>
        <dbReference type="EMBL" id="SFR61022.1"/>
    </source>
</evidence>
<dbReference type="RefSeq" id="WP_143099042.1">
    <property type="nucleotide sequence ID" value="NZ_FOYX01000001.1"/>
</dbReference>
<dbReference type="SUPFAM" id="SSF48452">
    <property type="entry name" value="TPR-like"/>
    <property type="match status" value="1"/>
</dbReference>